<dbReference type="OrthoDB" id="9809206at2"/>
<dbReference type="SUPFAM" id="SSF82861">
    <property type="entry name" value="Mechanosensitive channel protein MscS (YggB), transmembrane region"/>
    <property type="match status" value="1"/>
</dbReference>
<feature type="domain" description="Mechanosensitive ion channel MscS C-terminal" evidence="9">
    <location>
        <begin position="179"/>
        <end position="260"/>
    </location>
</feature>
<comment type="subcellular location">
    <subcellularLocation>
        <location evidence="1">Cell membrane</location>
        <topology evidence="1">Multi-pass membrane protein</topology>
    </subcellularLocation>
</comment>
<keyword evidence="4 7" id="KW-0812">Transmembrane</keyword>
<dbReference type="InterPro" id="IPR006685">
    <property type="entry name" value="MscS_channel_2nd"/>
</dbReference>
<name>A0A1I3MTI3_9FLAO</name>
<dbReference type="SUPFAM" id="SSF50182">
    <property type="entry name" value="Sm-like ribonucleoproteins"/>
    <property type="match status" value="1"/>
</dbReference>
<feature type="transmembrane region" description="Helical" evidence="7">
    <location>
        <begin position="22"/>
        <end position="40"/>
    </location>
</feature>
<dbReference type="Pfam" id="PF00924">
    <property type="entry name" value="MS_channel_2nd"/>
    <property type="match status" value="1"/>
</dbReference>
<dbReference type="InterPro" id="IPR011014">
    <property type="entry name" value="MscS_channel_TM-2"/>
</dbReference>
<evidence type="ECO:0000256" key="1">
    <source>
        <dbReference type="ARBA" id="ARBA00004651"/>
    </source>
</evidence>
<dbReference type="PANTHER" id="PTHR30221">
    <property type="entry name" value="SMALL-CONDUCTANCE MECHANOSENSITIVE CHANNEL"/>
    <property type="match status" value="1"/>
</dbReference>
<dbReference type="InterPro" id="IPR010920">
    <property type="entry name" value="LSM_dom_sf"/>
</dbReference>
<dbReference type="Pfam" id="PF05552">
    <property type="entry name" value="MS_channel_1st_1"/>
    <property type="match status" value="1"/>
</dbReference>
<dbReference type="InterPro" id="IPR011066">
    <property type="entry name" value="MscS_channel_C_sf"/>
</dbReference>
<dbReference type="EMBL" id="FORU01000002">
    <property type="protein sequence ID" value="SFJ00328.1"/>
    <property type="molecule type" value="Genomic_DNA"/>
</dbReference>
<evidence type="ECO:0000256" key="6">
    <source>
        <dbReference type="ARBA" id="ARBA00023136"/>
    </source>
</evidence>
<dbReference type="Gene3D" id="3.30.70.100">
    <property type="match status" value="1"/>
</dbReference>
<keyword evidence="3" id="KW-1003">Cell membrane</keyword>
<feature type="domain" description="Mechanosensitive ion channel transmembrane helices 2/3" evidence="10">
    <location>
        <begin position="63"/>
        <end position="103"/>
    </location>
</feature>
<dbReference type="SUPFAM" id="SSF82689">
    <property type="entry name" value="Mechanosensitive channel protein MscS (YggB), C-terminal domain"/>
    <property type="match status" value="1"/>
</dbReference>
<dbReference type="GO" id="GO:0008381">
    <property type="term" value="F:mechanosensitive monoatomic ion channel activity"/>
    <property type="evidence" value="ECO:0007669"/>
    <property type="project" value="InterPro"/>
</dbReference>
<dbReference type="RefSeq" id="WP_090678023.1">
    <property type="nucleotide sequence ID" value="NZ_FORU01000002.1"/>
</dbReference>
<evidence type="ECO:0000313" key="11">
    <source>
        <dbReference type="EMBL" id="SFJ00328.1"/>
    </source>
</evidence>
<dbReference type="InterPro" id="IPR023408">
    <property type="entry name" value="MscS_beta-dom_sf"/>
</dbReference>
<dbReference type="Gene3D" id="2.30.30.60">
    <property type="match status" value="1"/>
</dbReference>
<evidence type="ECO:0000256" key="4">
    <source>
        <dbReference type="ARBA" id="ARBA00022692"/>
    </source>
</evidence>
<dbReference type="InterPro" id="IPR049142">
    <property type="entry name" value="MS_channel_1st"/>
</dbReference>
<dbReference type="Gene3D" id="1.10.287.1260">
    <property type="match status" value="1"/>
</dbReference>
<gene>
    <name evidence="11" type="ORF">SAMN04487893_102267</name>
</gene>
<comment type="similarity">
    <text evidence="2">Belongs to the MscS (TC 1.A.23) family.</text>
</comment>
<evidence type="ECO:0000259" key="9">
    <source>
        <dbReference type="Pfam" id="PF21082"/>
    </source>
</evidence>
<dbReference type="STRING" id="1150112.SAMN04487893_102267"/>
<feature type="transmembrane region" description="Helical" evidence="7">
    <location>
        <begin position="66"/>
        <end position="90"/>
    </location>
</feature>
<dbReference type="InterPro" id="IPR049278">
    <property type="entry name" value="MS_channel_C"/>
</dbReference>
<proteinExistence type="inferred from homology"/>
<dbReference type="GO" id="GO:0005886">
    <property type="term" value="C:plasma membrane"/>
    <property type="evidence" value="ECO:0007669"/>
    <property type="project" value="UniProtKB-SubCell"/>
</dbReference>
<dbReference type="Proteomes" id="UP000243887">
    <property type="component" value="Unassembled WGS sequence"/>
</dbReference>
<keyword evidence="5 7" id="KW-1133">Transmembrane helix</keyword>
<dbReference type="Pfam" id="PF21088">
    <property type="entry name" value="MS_channel_1st"/>
    <property type="match status" value="1"/>
</dbReference>
<protein>
    <submittedName>
        <fullName evidence="11">Small conductance mechanosensitive channel</fullName>
    </submittedName>
</protein>
<evidence type="ECO:0000259" key="10">
    <source>
        <dbReference type="Pfam" id="PF21088"/>
    </source>
</evidence>
<feature type="transmembrane region" description="Helical" evidence="7">
    <location>
        <begin position="96"/>
        <end position="118"/>
    </location>
</feature>
<sequence>MERFQGGIDGMINTVMSSIPKIIVGVIILGIGLLVIKLILKLIQRRFVKSNVDESLRVFIFRIAKFALYTLLLITVASTVGIPTTSFIAIFSAASLAVGLALQGSLSNFAGGILILFFRPFRVGDYISNNSNTSGTVERIDILYTTLRTSDGISVFSPNGTLANSVISNYSSITRRRLEFVLDISYDSNIKTAENIIRKALNDYDQVLKTPAPDVFVNKLGDSGIQIKVYAWTNPEVYWNTVYNIQEKVKTALDQANINIPFPQTEMRIITDTPKE</sequence>
<evidence type="ECO:0000256" key="7">
    <source>
        <dbReference type="SAM" id="Phobius"/>
    </source>
</evidence>
<dbReference type="PANTHER" id="PTHR30221:SF8">
    <property type="entry name" value="SMALL-CONDUCTANCE MECHANOSENSITIVE CHANNEL"/>
    <property type="match status" value="1"/>
</dbReference>
<dbReference type="InterPro" id="IPR008910">
    <property type="entry name" value="MSC_TM_helix"/>
</dbReference>
<evidence type="ECO:0000259" key="8">
    <source>
        <dbReference type="Pfam" id="PF00924"/>
    </source>
</evidence>
<dbReference type="Pfam" id="PF21082">
    <property type="entry name" value="MS_channel_3rd"/>
    <property type="match status" value="1"/>
</dbReference>
<accession>A0A1I3MTI3</accession>
<keyword evidence="12" id="KW-1185">Reference proteome</keyword>
<evidence type="ECO:0000256" key="3">
    <source>
        <dbReference type="ARBA" id="ARBA00022475"/>
    </source>
</evidence>
<feature type="domain" description="Mechanosensitive ion channel MscS" evidence="8">
    <location>
        <begin position="105"/>
        <end position="171"/>
    </location>
</feature>
<dbReference type="AlphaFoldDB" id="A0A1I3MTI3"/>
<organism evidence="11 12">
    <name type="scientific">Myroides guanonis</name>
    <dbReference type="NCBI Taxonomy" id="1150112"/>
    <lineage>
        <taxon>Bacteria</taxon>
        <taxon>Pseudomonadati</taxon>
        <taxon>Bacteroidota</taxon>
        <taxon>Flavobacteriia</taxon>
        <taxon>Flavobacteriales</taxon>
        <taxon>Flavobacteriaceae</taxon>
        <taxon>Myroides</taxon>
    </lineage>
</organism>
<evidence type="ECO:0000313" key="12">
    <source>
        <dbReference type="Proteomes" id="UP000243887"/>
    </source>
</evidence>
<evidence type="ECO:0000256" key="2">
    <source>
        <dbReference type="ARBA" id="ARBA00008017"/>
    </source>
</evidence>
<dbReference type="InterPro" id="IPR045275">
    <property type="entry name" value="MscS_archaea/bacteria_type"/>
</dbReference>
<reference evidence="12" key="1">
    <citation type="submission" date="2016-10" db="EMBL/GenBank/DDBJ databases">
        <authorList>
            <person name="Varghese N."/>
            <person name="Submissions S."/>
        </authorList>
    </citation>
    <scope>NUCLEOTIDE SEQUENCE [LARGE SCALE GENOMIC DNA]</scope>
    <source>
        <strain evidence="12">DSM 26542</strain>
    </source>
</reference>
<evidence type="ECO:0000256" key="5">
    <source>
        <dbReference type="ARBA" id="ARBA00022989"/>
    </source>
</evidence>
<keyword evidence="6 7" id="KW-0472">Membrane</keyword>